<reference evidence="1" key="1">
    <citation type="submission" date="2020-05" db="EMBL/GenBank/DDBJ databases">
        <authorList>
            <person name="Chiriac C."/>
            <person name="Salcher M."/>
            <person name="Ghai R."/>
            <person name="Kavagutti S V."/>
        </authorList>
    </citation>
    <scope>NUCLEOTIDE SEQUENCE</scope>
</reference>
<evidence type="ECO:0000313" key="1">
    <source>
        <dbReference type="EMBL" id="CAB4966565.1"/>
    </source>
</evidence>
<accession>A0A6J7LFY4</accession>
<dbReference type="EMBL" id="CAFBNJ010000177">
    <property type="protein sequence ID" value="CAB4966565.1"/>
    <property type="molecule type" value="Genomic_DNA"/>
</dbReference>
<dbReference type="AlphaFoldDB" id="A0A6J7LFY4"/>
<organism evidence="1">
    <name type="scientific">freshwater metagenome</name>
    <dbReference type="NCBI Taxonomy" id="449393"/>
    <lineage>
        <taxon>unclassified sequences</taxon>
        <taxon>metagenomes</taxon>
        <taxon>ecological metagenomes</taxon>
    </lineage>
</organism>
<proteinExistence type="predicted"/>
<sequence>MGPDGNFASTSIFKHRFGSADVMKVRIENSDNWPTGDLAQFHNGLAHFFGRLARINCDNSVGALNKGLVGKSVTDEAPHFTGDFIKATGNNFRLGDVVAMRDLPIRQDHGFR</sequence>
<protein>
    <submittedName>
        <fullName evidence="1">Unannotated protein</fullName>
    </submittedName>
</protein>
<name>A0A6J7LFY4_9ZZZZ</name>
<gene>
    <name evidence="1" type="ORF">UFOPK3785_02023</name>
</gene>